<dbReference type="EMBL" id="CP073721">
    <property type="protein sequence ID" value="UWZ34791.1"/>
    <property type="molecule type" value="Genomic_DNA"/>
</dbReference>
<evidence type="ECO:0000313" key="5">
    <source>
        <dbReference type="Proteomes" id="UP001058271"/>
    </source>
</evidence>
<evidence type="ECO:0000256" key="2">
    <source>
        <dbReference type="ARBA" id="ARBA00023315"/>
    </source>
</evidence>
<evidence type="ECO:0000259" key="3">
    <source>
        <dbReference type="Pfam" id="PF08541"/>
    </source>
</evidence>
<dbReference type="SUPFAM" id="SSF53901">
    <property type="entry name" value="Thiolase-like"/>
    <property type="match status" value="1"/>
</dbReference>
<accession>A0ABY5YYG2</accession>
<dbReference type="InterPro" id="IPR016039">
    <property type="entry name" value="Thiolase-like"/>
</dbReference>
<keyword evidence="2" id="KW-0012">Acyltransferase</keyword>
<dbReference type="Pfam" id="PF08541">
    <property type="entry name" value="ACP_syn_III_C"/>
    <property type="match status" value="1"/>
</dbReference>
<proteinExistence type="predicted"/>
<name>A0ABY5YYG2_9ACTN</name>
<gene>
    <name evidence="4" type="ORF">Drose_26835</name>
</gene>
<evidence type="ECO:0000313" key="4">
    <source>
        <dbReference type="EMBL" id="UWZ34791.1"/>
    </source>
</evidence>
<sequence>MLNGPLTLEAVESFFPDRSVTVEEQCDTLGLNPAQRHLFRKIHGLDVMRCDPGLDLYDLVLPAARGLLARTDPATIRYVVHARASQEVAPSTVDVAREFADRLGLSHATAFSLTDQNCASPLAAIDVVGELLRSEADPQARALVITGEKAFTRELKVFHNTFLAGDGAASCLVSRTGRGARIQSYVSETFGEFSDGMRMGSILNQRFADERPRIVREVLHKAVAQAGCSLDDIHLVLPTNPNVVLWDETARELGLPPGRIFTANVPRYSHCLSADLLINYVTLREEGRLEPGRKYLFFALGLGFTFAAMVFTEGEHQS</sequence>
<dbReference type="Gene3D" id="3.40.47.10">
    <property type="match status" value="2"/>
</dbReference>
<keyword evidence="1" id="KW-0808">Transferase</keyword>
<dbReference type="PANTHER" id="PTHR34069">
    <property type="entry name" value="3-OXOACYL-[ACYL-CARRIER-PROTEIN] SYNTHASE 3"/>
    <property type="match status" value="1"/>
</dbReference>
<keyword evidence="5" id="KW-1185">Reference proteome</keyword>
<feature type="domain" description="Beta-ketoacyl-[acyl-carrier-protein] synthase III C-terminal" evidence="3">
    <location>
        <begin position="224"/>
        <end position="311"/>
    </location>
</feature>
<protein>
    <submittedName>
        <fullName evidence="4">Ketoacyl-ACP synthase III family protein</fullName>
    </submittedName>
</protein>
<dbReference type="InterPro" id="IPR013747">
    <property type="entry name" value="ACP_syn_III_C"/>
</dbReference>
<dbReference type="CDD" id="cd00827">
    <property type="entry name" value="init_cond_enzymes"/>
    <property type="match status" value="1"/>
</dbReference>
<reference evidence="4" key="1">
    <citation type="submission" date="2021-04" db="EMBL/GenBank/DDBJ databases">
        <title>Biosynthetic gene clusters of Dactylosporangioum roseum.</title>
        <authorList>
            <person name="Hartkoorn R.C."/>
            <person name="Beaudoing E."/>
            <person name="Hot D."/>
            <person name="Moureu S."/>
        </authorList>
    </citation>
    <scope>NUCLEOTIDE SEQUENCE</scope>
    <source>
        <strain evidence="4">NRRL B-16295</strain>
    </source>
</reference>
<dbReference type="RefSeq" id="WP_260724134.1">
    <property type="nucleotide sequence ID" value="NZ_BAAABS010000052.1"/>
</dbReference>
<dbReference type="PANTHER" id="PTHR34069:SF2">
    <property type="entry name" value="BETA-KETOACYL-[ACYL-CARRIER-PROTEIN] SYNTHASE III"/>
    <property type="match status" value="1"/>
</dbReference>
<evidence type="ECO:0000256" key="1">
    <source>
        <dbReference type="ARBA" id="ARBA00022679"/>
    </source>
</evidence>
<organism evidence="4 5">
    <name type="scientific">Dactylosporangium roseum</name>
    <dbReference type="NCBI Taxonomy" id="47989"/>
    <lineage>
        <taxon>Bacteria</taxon>
        <taxon>Bacillati</taxon>
        <taxon>Actinomycetota</taxon>
        <taxon>Actinomycetes</taxon>
        <taxon>Micromonosporales</taxon>
        <taxon>Micromonosporaceae</taxon>
        <taxon>Dactylosporangium</taxon>
    </lineage>
</organism>
<dbReference type="Proteomes" id="UP001058271">
    <property type="component" value="Chromosome"/>
</dbReference>